<keyword evidence="2" id="KW-1185">Reference proteome</keyword>
<gene>
    <name evidence="1" type="ORF">PZN02_001443</name>
</gene>
<evidence type="ECO:0000313" key="1">
    <source>
        <dbReference type="EMBL" id="WEX88915.1"/>
    </source>
</evidence>
<sequence>MKETRFDKLLGIDVGYSLSRPTTGIAWCVDGNLGCARTHSDWDRRQRHIPESTTFSIIAIDGPLMPPDAPDELDRSCERLFIRGAFHARCKPGLSHHGHGLALRKAAAETAAQVRHLAAAPMIGKSVIPGAAIIEAFPNAFLGVLLKDERFAMSRAAKRRKFDWLYDHAVESRVFDRLLRAIGWNNEALLQKVTIERDHEKRAAWICLLTAATAAAGKSEVIGDEAGGWFWLPPAELWAPWAANALAQNRAAISAGGAIARSETGLAIG</sequence>
<dbReference type="RefSeq" id="WP_280660905.1">
    <property type="nucleotide sequence ID" value="NZ_CP120373.1"/>
</dbReference>
<reference evidence="1 2" key="1">
    <citation type="submission" date="2023-03" db="EMBL/GenBank/DDBJ databases">
        <authorList>
            <person name="Kaur S."/>
            <person name="Espinosa-Saiz D."/>
            <person name="Velazquez E."/>
            <person name="Menendez E."/>
            <person name="diCenzo G.C."/>
        </authorList>
    </citation>
    <scope>NUCLEOTIDE SEQUENCE [LARGE SCALE GENOMIC DNA]</scope>
    <source>
        <strain evidence="1 2">LMG 24692</strain>
    </source>
</reference>
<evidence type="ECO:0000313" key="2">
    <source>
        <dbReference type="Proteomes" id="UP001229355"/>
    </source>
</evidence>
<dbReference type="Proteomes" id="UP001229355">
    <property type="component" value="Chromosome 1"/>
</dbReference>
<organism evidence="1 2">
    <name type="scientific">Sinorhizobium garamanticum</name>
    <dbReference type="NCBI Taxonomy" id="680247"/>
    <lineage>
        <taxon>Bacteria</taxon>
        <taxon>Pseudomonadati</taxon>
        <taxon>Pseudomonadota</taxon>
        <taxon>Alphaproteobacteria</taxon>
        <taxon>Hyphomicrobiales</taxon>
        <taxon>Rhizobiaceae</taxon>
        <taxon>Sinorhizobium/Ensifer group</taxon>
        <taxon>Sinorhizobium</taxon>
    </lineage>
</organism>
<protein>
    <submittedName>
        <fullName evidence="1">DUF429 domain-containing protein</fullName>
    </submittedName>
</protein>
<proteinExistence type="predicted"/>
<accession>A0ABY8DHB1</accession>
<dbReference type="EMBL" id="CP120373">
    <property type="protein sequence ID" value="WEX88915.1"/>
    <property type="molecule type" value="Genomic_DNA"/>
</dbReference>
<name>A0ABY8DHB1_9HYPH</name>